<dbReference type="PANTHER" id="PTHR45982">
    <property type="entry name" value="REGULATOR OF CHROMOSOME CONDENSATION"/>
    <property type="match status" value="1"/>
</dbReference>
<protein>
    <submittedName>
        <fullName evidence="4">Uncharacterized protein</fullName>
    </submittedName>
</protein>
<comment type="caution">
    <text evidence="4">The sequence shown here is derived from an EMBL/GenBank/DDBJ whole genome shotgun (WGS) entry which is preliminary data.</text>
</comment>
<evidence type="ECO:0000256" key="3">
    <source>
        <dbReference type="SAM" id="Phobius"/>
    </source>
</evidence>
<dbReference type="PROSITE" id="PS50012">
    <property type="entry name" value="RCC1_3"/>
    <property type="match status" value="3"/>
</dbReference>
<dbReference type="InterPro" id="IPR000408">
    <property type="entry name" value="Reg_chr_condens"/>
</dbReference>
<dbReference type="Gene3D" id="2.130.10.30">
    <property type="entry name" value="Regulator of chromosome condensation 1/beta-lactamase-inhibitor protein II"/>
    <property type="match status" value="1"/>
</dbReference>
<dbReference type="Proteomes" id="UP001150062">
    <property type="component" value="Unassembled WGS sequence"/>
</dbReference>
<dbReference type="PANTHER" id="PTHR45982:SF1">
    <property type="entry name" value="REGULATOR OF CHROMOSOME CONDENSATION"/>
    <property type="match status" value="1"/>
</dbReference>
<gene>
    <name evidence="4" type="ORF">M0813_22030</name>
</gene>
<dbReference type="InterPro" id="IPR051553">
    <property type="entry name" value="Ran_GTPase-activating"/>
</dbReference>
<dbReference type="EMBL" id="JAOAOG010000168">
    <property type="protein sequence ID" value="KAJ6243592.1"/>
    <property type="molecule type" value="Genomic_DNA"/>
</dbReference>
<organism evidence="4 5">
    <name type="scientific">Anaeramoeba flamelloides</name>
    <dbReference type="NCBI Taxonomy" id="1746091"/>
    <lineage>
        <taxon>Eukaryota</taxon>
        <taxon>Metamonada</taxon>
        <taxon>Anaeramoebidae</taxon>
        <taxon>Anaeramoeba</taxon>
    </lineage>
</organism>
<accession>A0ABQ8YG70</accession>
<dbReference type="InterPro" id="IPR009091">
    <property type="entry name" value="RCC1/BLIP-II"/>
</dbReference>
<evidence type="ECO:0000256" key="2">
    <source>
        <dbReference type="SAM" id="MobiDB-lite"/>
    </source>
</evidence>
<evidence type="ECO:0000256" key="1">
    <source>
        <dbReference type="PROSITE-ProRule" id="PRU00235"/>
    </source>
</evidence>
<feature type="region of interest" description="Disordered" evidence="2">
    <location>
        <begin position="139"/>
        <end position="162"/>
    </location>
</feature>
<feature type="repeat" description="RCC1" evidence="1">
    <location>
        <begin position="199"/>
        <end position="256"/>
    </location>
</feature>
<keyword evidence="3" id="KW-0812">Transmembrane</keyword>
<evidence type="ECO:0000313" key="5">
    <source>
        <dbReference type="Proteomes" id="UP001150062"/>
    </source>
</evidence>
<name>A0ABQ8YG70_9EUKA</name>
<evidence type="ECO:0000313" key="4">
    <source>
        <dbReference type="EMBL" id="KAJ6243592.1"/>
    </source>
</evidence>
<feature type="transmembrane region" description="Helical" evidence="3">
    <location>
        <begin position="1076"/>
        <end position="1096"/>
    </location>
</feature>
<feature type="compositionally biased region" description="Acidic residues" evidence="2">
    <location>
        <begin position="140"/>
        <end position="159"/>
    </location>
</feature>
<feature type="repeat" description="RCC1" evidence="1">
    <location>
        <begin position="257"/>
        <end position="307"/>
    </location>
</feature>
<keyword evidence="5" id="KW-1185">Reference proteome</keyword>
<keyword evidence="3" id="KW-1133">Transmembrane helix</keyword>
<feature type="repeat" description="RCC1" evidence="1">
    <location>
        <begin position="308"/>
        <end position="367"/>
    </location>
</feature>
<reference evidence="4" key="1">
    <citation type="submission" date="2022-08" db="EMBL/GenBank/DDBJ databases">
        <title>Novel sulfate-reducing endosymbionts in the free-living metamonad Anaeramoeba.</title>
        <authorList>
            <person name="Jerlstrom-Hultqvist J."/>
            <person name="Cepicka I."/>
            <person name="Gallot-Lavallee L."/>
            <person name="Salas-Leiva D."/>
            <person name="Curtis B.A."/>
            <person name="Zahonova K."/>
            <person name="Pipaliya S."/>
            <person name="Dacks J."/>
            <person name="Roger A.J."/>
        </authorList>
    </citation>
    <scope>NUCLEOTIDE SEQUENCE</scope>
    <source>
        <strain evidence="4">Schooner1</strain>
    </source>
</reference>
<dbReference type="SUPFAM" id="SSF50985">
    <property type="entry name" value="RCC1/BLIP-II"/>
    <property type="match status" value="1"/>
</dbReference>
<proteinExistence type="predicted"/>
<sequence>MSIFSFQVLQNDNKQNSLDDPVIISKIQKSKVFDETIEWAYFDQDKLQNTVGLSSKGKLYFIKSQNVKITKKKGGEKKKDRKMEQQLKLEKVKGIKKEKDTIREIKKEMEEEEEEEEEEEKRKKIKKEIQMNQQLKLKLEEEEEEQEQEQQEQQEEQQQQEEREIGFFEKETQKIAKKERFCQICCGNYHFLALSQNQKNVYSWCSDSLGSRNGQLGHGTAQQIFQPTLIEFFSAFKTPVKQILCSAYSSFVLLEDGSVYAFGYNTSYDLGYSKSSASQFLPLKVFDNCSILFNSGNSCHTFGLDKEGALFGFGLNSKGQLGTRNYSNVKTPTGIPLLNKDQSHSKAQVKIKQICTTFNSTLILTSFGKLFSAGHYFENGFNKNSNVFQLIKLPEIMNISCGLRSHFCFSIEGLIYAFGFLSTGSPISTKGNVIINTNLSVPKNQPYKVCCTDPLLTCSFLLEKKFINREEIFNKIENEKINLLSHYSSATLSSANLKNQIVIPKKVLKLSQKLFVINEKTLFKTPEKPHFIAQKEQSIGLLPLTLNQNQELKINYSLFLPLKNIPITLSKAGIMNIFGCFFDLQKYIYLIFLNKNNLIEIIRFHYQSMKFDQNYNKLPLQKQKLFANCQTNNLLTSIKFFLIARQNRFLMHTPTSNIFWIDIDKKEIITIKNRLSFPIYKNLICKISNNNNGDNDNSLNNTDNQYNIGINNNVKENNNHLNSDNELDEIWIIREDKGIYSLDLFENFKLIKYKFSKYEPIFEQLKNSVCFSYQSIFYLIIGNKELWSLNLKTLTWNYKPCLFQNNFSSYVILDGKLFYTTNSKKIYSLNLLSAKPEMTELSLKKLKAKLIAGQTQNFILKTKSSNGLSYVGKSQLDIKVSVLINEKIKLSQEQILKNLIIIDDDLSDQIIFQFKTEIAGKYQMDIFLNNFLLTNKEPIKFTVYSGNPDISKIFIENYPNLKQYAFIDTWKLNTEVSLNLTICDHYSNIIINNKLLQRCVPLISLSYIGKHQKSTEKQNFHFFNSEIDNNSVNNITTINENENEEFDLISNSSFNITPKYIKNGKFQLKFQLKNIGVYRCTILIGGIPLVFSPFLISCKKSISNNSNYGKNAFPPIQI</sequence>
<dbReference type="Pfam" id="PF00415">
    <property type="entry name" value="RCC1"/>
    <property type="match status" value="2"/>
</dbReference>
<keyword evidence="3" id="KW-0472">Membrane</keyword>